<reference evidence="2" key="1">
    <citation type="submission" date="2022-01" db="EMBL/GenBank/DDBJ databases">
        <title>Genome Sequence Resource for Two Populations of Ditylenchus destructor, the Migratory Endoparasitic Phytonematode.</title>
        <authorList>
            <person name="Zhang H."/>
            <person name="Lin R."/>
            <person name="Xie B."/>
        </authorList>
    </citation>
    <scope>NUCLEOTIDE SEQUENCE</scope>
    <source>
        <strain evidence="2">BazhouSP</strain>
    </source>
</reference>
<sequence length="316" mass="34405">MRRTPEAGDARRDARERVAPDEPGEAHGRGRRILLVIGVEDEDAVERALDHRVHDILLGRDARRSCAGSCRVGQVVVRVEERLTDGVIYTPSPRSSASSRSGGGWRPCADTGPRCRSIVVEGRERADHAAHHRHRVRVAAEPAVEGRQLLVHHRVARDRVGEGAELVLARQFAVEQEVGDLHEARMLGKLADRIAAVEQRAPTDAALSNRIVFPGDVEGGVVISLVLFVSASRRSRHLIGNPAQAFLTPQKDEDVEDTERSAAQSARHEAAVRPPRVLLPPTPPPGVPPFRALPYSSPRARQAPCEGNGGSLSHRP</sequence>
<organism evidence="2 3">
    <name type="scientific">Ditylenchus destructor</name>
    <dbReference type="NCBI Taxonomy" id="166010"/>
    <lineage>
        <taxon>Eukaryota</taxon>
        <taxon>Metazoa</taxon>
        <taxon>Ecdysozoa</taxon>
        <taxon>Nematoda</taxon>
        <taxon>Chromadorea</taxon>
        <taxon>Rhabditida</taxon>
        <taxon>Tylenchina</taxon>
        <taxon>Tylenchomorpha</taxon>
        <taxon>Sphaerularioidea</taxon>
        <taxon>Anguinidae</taxon>
        <taxon>Anguininae</taxon>
        <taxon>Ditylenchus</taxon>
    </lineage>
</organism>
<evidence type="ECO:0000256" key="1">
    <source>
        <dbReference type="SAM" id="MobiDB-lite"/>
    </source>
</evidence>
<gene>
    <name evidence="2" type="ORF">DdX_22075</name>
</gene>
<keyword evidence="3" id="KW-1185">Reference proteome</keyword>
<dbReference type="AlphaFoldDB" id="A0AAD4MG99"/>
<name>A0AAD4MG99_9BILA</name>
<proteinExistence type="predicted"/>
<feature type="region of interest" description="Disordered" evidence="1">
    <location>
        <begin position="249"/>
        <end position="316"/>
    </location>
</feature>
<dbReference type="Proteomes" id="UP001201812">
    <property type="component" value="Unassembled WGS sequence"/>
</dbReference>
<comment type="caution">
    <text evidence="2">The sequence shown here is derived from an EMBL/GenBank/DDBJ whole genome shotgun (WGS) entry which is preliminary data.</text>
</comment>
<feature type="compositionally biased region" description="Pro residues" evidence="1">
    <location>
        <begin position="277"/>
        <end position="288"/>
    </location>
</feature>
<feature type="region of interest" description="Disordered" evidence="1">
    <location>
        <begin position="1"/>
        <end position="26"/>
    </location>
</feature>
<evidence type="ECO:0000313" key="2">
    <source>
        <dbReference type="EMBL" id="KAI1691132.1"/>
    </source>
</evidence>
<protein>
    <submittedName>
        <fullName evidence="2">Uncharacterized protein</fullName>
    </submittedName>
</protein>
<accession>A0AAD4MG99</accession>
<dbReference type="EMBL" id="JAKKPZ010000994">
    <property type="protein sequence ID" value="KAI1691132.1"/>
    <property type="molecule type" value="Genomic_DNA"/>
</dbReference>
<evidence type="ECO:0000313" key="3">
    <source>
        <dbReference type="Proteomes" id="UP001201812"/>
    </source>
</evidence>